<sequence>MRSRGLSGTRVTILLAALLAVLVVAGVVLGVVGGRASAHADDEAAVLTAVRTHLTDLVAAPSSPTARTRAVDGATGPWRARLESGTPPTAAGSAVVVRAVGLESLDGDSARVLAAARVADGSSQRAWRVDAGLTRADGRWLVSDLREVP</sequence>
<dbReference type="RefSeq" id="WP_230735529.1">
    <property type="nucleotide sequence ID" value="NZ_JAJNDB010000003.1"/>
</dbReference>
<keyword evidence="2" id="KW-1185">Reference proteome</keyword>
<dbReference type="EMBL" id="JAJNDB010000003">
    <property type="protein sequence ID" value="MCD2194940.1"/>
    <property type="molecule type" value="Genomic_DNA"/>
</dbReference>
<evidence type="ECO:0000313" key="2">
    <source>
        <dbReference type="Proteomes" id="UP001199469"/>
    </source>
</evidence>
<protein>
    <recommendedName>
        <fullName evidence="3">Mce-associated membrane protein</fullName>
    </recommendedName>
</protein>
<dbReference type="Proteomes" id="UP001199469">
    <property type="component" value="Unassembled WGS sequence"/>
</dbReference>
<evidence type="ECO:0000313" key="1">
    <source>
        <dbReference type="EMBL" id="MCD2194940.1"/>
    </source>
</evidence>
<gene>
    <name evidence="1" type="ORF">LQ327_16325</name>
</gene>
<name>A0ABS8P9J8_9PSEU</name>
<organism evidence="1 2">
    <name type="scientific">Actinomycetospora endophytica</name>
    <dbReference type="NCBI Taxonomy" id="2291215"/>
    <lineage>
        <taxon>Bacteria</taxon>
        <taxon>Bacillati</taxon>
        <taxon>Actinomycetota</taxon>
        <taxon>Actinomycetes</taxon>
        <taxon>Pseudonocardiales</taxon>
        <taxon>Pseudonocardiaceae</taxon>
        <taxon>Actinomycetospora</taxon>
    </lineage>
</organism>
<evidence type="ECO:0008006" key="3">
    <source>
        <dbReference type="Google" id="ProtNLM"/>
    </source>
</evidence>
<proteinExistence type="predicted"/>
<comment type="caution">
    <text evidence="1">The sequence shown here is derived from an EMBL/GenBank/DDBJ whole genome shotgun (WGS) entry which is preliminary data.</text>
</comment>
<reference evidence="1 2" key="1">
    <citation type="submission" date="2021-11" db="EMBL/GenBank/DDBJ databases">
        <title>Draft genome sequence of Actinomycetospora sp. SF1 isolated from the rhizosphere soil.</title>
        <authorList>
            <person name="Duangmal K."/>
            <person name="Chantavorakit T."/>
        </authorList>
    </citation>
    <scope>NUCLEOTIDE SEQUENCE [LARGE SCALE GENOMIC DNA]</scope>
    <source>
        <strain evidence="1 2">TBRC 5722</strain>
    </source>
</reference>
<accession>A0ABS8P9J8</accession>